<accession>W0A621</accession>
<keyword evidence="1" id="KW-0805">Transcription regulation</keyword>
<gene>
    <name evidence="6" type="ORF">NX02_00805</name>
</gene>
<evidence type="ECO:0000256" key="3">
    <source>
        <dbReference type="ARBA" id="ARBA00023163"/>
    </source>
</evidence>
<dbReference type="STRING" id="1123269.NX02_00805"/>
<organism evidence="6 7">
    <name type="scientific">Sphingomonas sanxanigenens DSM 19645 = NX02</name>
    <dbReference type="NCBI Taxonomy" id="1123269"/>
    <lineage>
        <taxon>Bacteria</taxon>
        <taxon>Pseudomonadati</taxon>
        <taxon>Pseudomonadota</taxon>
        <taxon>Alphaproteobacteria</taxon>
        <taxon>Sphingomonadales</taxon>
        <taxon>Sphingomonadaceae</taxon>
        <taxon>Sphingomonas</taxon>
    </lineage>
</organism>
<dbReference type="Gene3D" id="1.10.357.10">
    <property type="entry name" value="Tetracycline Repressor, domain 2"/>
    <property type="match status" value="1"/>
</dbReference>
<keyword evidence="7" id="KW-1185">Reference proteome</keyword>
<evidence type="ECO:0000256" key="4">
    <source>
        <dbReference type="PROSITE-ProRule" id="PRU00335"/>
    </source>
</evidence>
<dbReference type="Pfam" id="PF00440">
    <property type="entry name" value="TetR_N"/>
    <property type="match status" value="1"/>
</dbReference>
<dbReference type="AlphaFoldDB" id="W0A621"/>
<dbReference type="PANTHER" id="PTHR47506">
    <property type="entry name" value="TRANSCRIPTIONAL REGULATORY PROTEIN"/>
    <property type="match status" value="1"/>
</dbReference>
<dbReference type="KEGG" id="ssan:NX02_00805"/>
<proteinExistence type="predicted"/>
<reference evidence="6 7" key="1">
    <citation type="submission" date="2013-07" db="EMBL/GenBank/DDBJ databases">
        <title>Completed genome of Sphingomonas sanxanigenens NX02.</title>
        <authorList>
            <person name="Ma T."/>
            <person name="Huang H."/>
            <person name="Wu M."/>
            <person name="Li X."/>
            <person name="Li G."/>
        </authorList>
    </citation>
    <scope>NUCLEOTIDE SEQUENCE [LARGE SCALE GENOMIC DNA]</scope>
    <source>
        <strain evidence="6 7">NX02</strain>
    </source>
</reference>
<dbReference type="SUPFAM" id="SSF46689">
    <property type="entry name" value="Homeodomain-like"/>
    <property type="match status" value="1"/>
</dbReference>
<dbReference type="PROSITE" id="PS50977">
    <property type="entry name" value="HTH_TETR_2"/>
    <property type="match status" value="1"/>
</dbReference>
<evidence type="ECO:0000256" key="1">
    <source>
        <dbReference type="ARBA" id="ARBA00023015"/>
    </source>
</evidence>
<protein>
    <recommendedName>
        <fullName evidence="5">HTH tetR-type domain-containing protein</fullName>
    </recommendedName>
</protein>
<dbReference type="Gene3D" id="1.10.10.60">
    <property type="entry name" value="Homeodomain-like"/>
    <property type="match status" value="1"/>
</dbReference>
<dbReference type="SUPFAM" id="SSF48498">
    <property type="entry name" value="Tetracyclin repressor-like, C-terminal domain"/>
    <property type="match status" value="1"/>
</dbReference>
<dbReference type="Proteomes" id="UP000018851">
    <property type="component" value="Chromosome"/>
</dbReference>
<evidence type="ECO:0000256" key="2">
    <source>
        <dbReference type="ARBA" id="ARBA00023125"/>
    </source>
</evidence>
<evidence type="ECO:0000259" key="5">
    <source>
        <dbReference type="PROSITE" id="PS50977"/>
    </source>
</evidence>
<dbReference type="InterPro" id="IPR009057">
    <property type="entry name" value="Homeodomain-like_sf"/>
</dbReference>
<dbReference type="HOGENOM" id="CLU_069356_28_2_5"/>
<dbReference type="PATRIC" id="fig|1123269.5.peg.160"/>
<dbReference type="InterPro" id="IPR036271">
    <property type="entry name" value="Tet_transcr_reg_TetR-rel_C_sf"/>
</dbReference>
<dbReference type="RefSeq" id="WP_025290312.1">
    <property type="nucleotide sequence ID" value="NZ_CP006644.1"/>
</dbReference>
<dbReference type="OrthoDB" id="9798857at2"/>
<sequence length="205" mass="21223">MADKTAHKAKTRARILDEAAMAMRARGSDGIGVSELMKRAGLTHGGFYAHFASRDDLVAHAVDRMFQDSAAMVARFLGDAPDGPGLAALIDFYLSEPVMRAADRGCPLPALSGEAARMPAAARARFEAGVAGFQNAIARALMAMGRADAETLAASVLAELVGTMALARSFADPAAGAAMLAAARKALKERLGLAPPFQGAEDLPA</sequence>
<keyword evidence="3" id="KW-0804">Transcription</keyword>
<feature type="DNA-binding region" description="H-T-H motif" evidence="4">
    <location>
        <begin position="32"/>
        <end position="51"/>
    </location>
</feature>
<dbReference type="eggNOG" id="COG1309">
    <property type="taxonomic scope" value="Bacteria"/>
</dbReference>
<evidence type="ECO:0000313" key="6">
    <source>
        <dbReference type="EMBL" id="AHE51927.1"/>
    </source>
</evidence>
<evidence type="ECO:0000313" key="7">
    <source>
        <dbReference type="Proteomes" id="UP000018851"/>
    </source>
</evidence>
<keyword evidence="2 4" id="KW-0238">DNA-binding</keyword>
<dbReference type="GO" id="GO:0003677">
    <property type="term" value="F:DNA binding"/>
    <property type="evidence" value="ECO:0007669"/>
    <property type="project" value="UniProtKB-UniRule"/>
</dbReference>
<feature type="domain" description="HTH tetR-type" evidence="5">
    <location>
        <begin position="9"/>
        <end position="69"/>
    </location>
</feature>
<dbReference type="PANTHER" id="PTHR47506:SF7">
    <property type="entry name" value="TRANSCRIPTIONAL REGULATORY PROTEIN"/>
    <property type="match status" value="1"/>
</dbReference>
<name>W0A621_9SPHN</name>
<dbReference type="PRINTS" id="PR00455">
    <property type="entry name" value="HTHTETR"/>
</dbReference>
<dbReference type="EMBL" id="CP006644">
    <property type="protein sequence ID" value="AHE51927.1"/>
    <property type="molecule type" value="Genomic_DNA"/>
</dbReference>
<dbReference type="InterPro" id="IPR001647">
    <property type="entry name" value="HTH_TetR"/>
</dbReference>